<reference evidence="2" key="1">
    <citation type="submission" date="2022-11" db="EMBL/GenBank/DDBJ databases">
        <title>Chromosomal genome sequence assembly and mating type (MAT) locus characterization of the leprose asexual lichenized fungus Lepraria neglecta (Nyl.) Erichsen.</title>
        <authorList>
            <person name="Allen J.L."/>
            <person name="Pfeffer B."/>
        </authorList>
    </citation>
    <scope>NUCLEOTIDE SEQUENCE</scope>
    <source>
        <strain evidence="2">Allen 5258</strain>
    </source>
</reference>
<accession>A0AAD9YY37</accession>
<evidence type="ECO:0000313" key="2">
    <source>
        <dbReference type="EMBL" id="KAK3168091.1"/>
    </source>
</evidence>
<feature type="compositionally biased region" description="Basic and acidic residues" evidence="1">
    <location>
        <begin position="70"/>
        <end position="84"/>
    </location>
</feature>
<dbReference type="AlphaFoldDB" id="A0AAD9YY37"/>
<feature type="region of interest" description="Disordered" evidence="1">
    <location>
        <begin position="1"/>
        <end position="94"/>
    </location>
</feature>
<keyword evidence="3" id="KW-1185">Reference proteome</keyword>
<organism evidence="2 3">
    <name type="scientific">Lepraria neglecta</name>
    <dbReference type="NCBI Taxonomy" id="209136"/>
    <lineage>
        <taxon>Eukaryota</taxon>
        <taxon>Fungi</taxon>
        <taxon>Dikarya</taxon>
        <taxon>Ascomycota</taxon>
        <taxon>Pezizomycotina</taxon>
        <taxon>Lecanoromycetes</taxon>
        <taxon>OSLEUM clade</taxon>
        <taxon>Lecanoromycetidae</taxon>
        <taxon>Lecanorales</taxon>
        <taxon>Lecanorineae</taxon>
        <taxon>Stereocaulaceae</taxon>
        <taxon>Lepraria</taxon>
    </lineage>
</organism>
<dbReference type="Gene3D" id="3.30.160.60">
    <property type="entry name" value="Classic Zinc Finger"/>
    <property type="match status" value="1"/>
</dbReference>
<feature type="region of interest" description="Disordered" evidence="1">
    <location>
        <begin position="825"/>
        <end position="846"/>
    </location>
</feature>
<dbReference type="Proteomes" id="UP001276659">
    <property type="component" value="Unassembled WGS sequence"/>
</dbReference>
<evidence type="ECO:0000256" key="1">
    <source>
        <dbReference type="SAM" id="MobiDB-lite"/>
    </source>
</evidence>
<feature type="compositionally biased region" description="Basic residues" evidence="1">
    <location>
        <begin position="836"/>
        <end position="846"/>
    </location>
</feature>
<feature type="compositionally biased region" description="Basic and acidic residues" evidence="1">
    <location>
        <begin position="47"/>
        <end position="58"/>
    </location>
</feature>
<protein>
    <submittedName>
        <fullName evidence="2">Uncharacterized protein</fullName>
    </submittedName>
</protein>
<feature type="region of interest" description="Disordered" evidence="1">
    <location>
        <begin position="761"/>
        <end position="800"/>
    </location>
</feature>
<gene>
    <name evidence="2" type="ORF">OEA41_004537</name>
</gene>
<proteinExistence type="predicted"/>
<evidence type="ECO:0000313" key="3">
    <source>
        <dbReference type="Proteomes" id="UP001276659"/>
    </source>
</evidence>
<dbReference type="EMBL" id="JASNWA010000010">
    <property type="protein sequence ID" value="KAK3168091.1"/>
    <property type="molecule type" value="Genomic_DNA"/>
</dbReference>
<sequence>MSSNALAYPTGGIGAPRAKAEGEDVSPDISTLQGFTKGELATGSSKQRHEMTGSDPRPKPYVPVGGWVDEQAKYPGDRSNRAEVEGGDISTAELGPSQRFQTQGFQEMYDASAPSAHPEELPGSLPRRSIGSGSTMVDDEYSLPAHISQLGKGHCPSMCKTEQGTSQDQPVSFSPVRHGGHIPSFSEYLGQKHYSNRESRSKRRLTYFPNGSETSFETTCSEDGAELRPARRALLTQDPNLPGKECSSSGWDVSHLAAMEHGPAFMTPETSPLENLYGKSSTGYGNPAGVLSPMNSDYSEGPRTISPLSRLLSPLSSTVSPASVTRTSPITENVICQDMLTVDEVISDSQAELPFMQSSHPGISHWYSANTSQRATSACRPHGPADSKTKGFNAALTPSTDTVVFDEHSAPSQTQIEELRDLVEIVNEEWLQRLNSDQELWLRCSKLSVHDLFENGIKTLKQFFCGSLVKDFDEVFALMHVALASAYILHRDDDEPYRWTMFIQDALQWQLALSDKNDKALFVKVMARWWWQIGVLSSSLPSPMLHPVIVDTFPGKDTSQSRLLDVLRSGKIIGDCMGFLEGKSPIVNKLRTSSNRFSGFGEANIVERNQHISPAELTSYVRSPIGIERTKHMIKSITKPLQEKRGIEALRRNMLDAEFKLCSGLLYCPRELEITLISSGRWSSQSRQVFERYYKTVTSLCDKAMESSEPSWRNPYYVTDLDNVLALYLELNKRQQIGSSPNHWPNTSVFALLRSPPPIAQSTESLVSNSHGSNHGASPASGMSQVLVNNSAPPSEIASQGLTFPPPIALPTSVSEVEYCRPCSKAFKGTPQNRKSNFRRHLKTSRKHNKDAVYICPKPGCNSKHKRTDNLNKHLQAAHEMLSKSERRQAIGASKRMVS</sequence>
<comment type="caution">
    <text evidence="2">The sequence shown here is derived from an EMBL/GenBank/DDBJ whole genome shotgun (WGS) entry which is preliminary data.</text>
</comment>
<name>A0AAD9YY37_9LECA</name>